<organism evidence="2 3">
    <name type="scientific">Azonexus hydrophilus</name>
    <dbReference type="NCBI Taxonomy" id="418702"/>
    <lineage>
        <taxon>Bacteria</taxon>
        <taxon>Pseudomonadati</taxon>
        <taxon>Pseudomonadota</taxon>
        <taxon>Betaproteobacteria</taxon>
        <taxon>Rhodocyclales</taxon>
        <taxon>Azonexaceae</taxon>
        <taxon>Azonexus</taxon>
    </lineage>
</organism>
<proteinExistence type="predicted"/>
<evidence type="ECO:0000313" key="2">
    <source>
        <dbReference type="EMBL" id="OMG56926.1"/>
    </source>
</evidence>
<feature type="transmembrane region" description="Helical" evidence="1">
    <location>
        <begin position="6"/>
        <end position="26"/>
    </location>
</feature>
<comment type="caution">
    <text evidence="2">The sequence shown here is derived from an EMBL/GenBank/DDBJ whole genome shotgun (WGS) entry which is preliminary data.</text>
</comment>
<name>A0A1R1IDQ4_9RHOO</name>
<reference evidence="2 3" key="1">
    <citation type="submission" date="2016-10" db="EMBL/GenBank/DDBJ databases">
        <title>Alkaliphiles isolated from bioreactors.</title>
        <authorList>
            <person name="Salah Z."/>
            <person name="Rout S.P."/>
            <person name="Humphreys P.N."/>
        </authorList>
    </citation>
    <scope>NUCLEOTIDE SEQUENCE [LARGE SCALE GENOMIC DNA]</scope>
    <source>
        <strain evidence="2 3">ZS02</strain>
    </source>
</reference>
<dbReference type="Proteomes" id="UP000187526">
    <property type="component" value="Unassembled WGS sequence"/>
</dbReference>
<dbReference type="InterPro" id="IPR008621">
    <property type="entry name" value="Cbb3-typ_cyt_oxidase_comp"/>
</dbReference>
<dbReference type="RefSeq" id="WP_076092550.1">
    <property type="nucleotide sequence ID" value="NZ_MTHD01000001.1"/>
</dbReference>
<dbReference type="CDD" id="cd01324">
    <property type="entry name" value="cbb3_Oxidase_CcoQ"/>
    <property type="match status" value="1"/>
</dbReference>
<dbReference type="AlphaFoldDB" id="A0A1R1IDQ4"/>
<evidence type="ECO:0000313" key="3">
    <source>
        <dbReference type="Proteomes" id="UP000187526"/>
    </source>
</evidence>
<gene>
    <name evidence="2" type="ORF">BJN45_03960</name>
</gene>
<dbReference type="Pfam" id="PF05545">
    <property type="entry name" value="FixQ"/>
    <property type="match status" value="1"/>
</dbReference>
<sequence>MDINDLRSLITVAGLLCFLAIVWWAYGKSSKKGFEEAANLPFAEGDDDGAASRTSHPR</sequence>
<accession>A0A1R1IDQ4</accession>
<keyword evidence="1" id="KW-0472">Membrane</keyword>
<dbReference type="OrthoDB" id="8604580at2"/>
<evidence type="ECO:0000256" key="1">
    <source>
        <dbReference type="SAM" id="Phobius"/>
    </source>
</evidence>
<keyword evidence="1" id="KW-1133">Transmembrane helix</keyword>
<keyword evidence="3" id="KW-1185">Reference proteome</keyword>
<protein>
    <submittedName>
        <fullName evidence="2">Cbb3-type cytochrome C oxidase subunit 3</fullName>
    </submittedName>
</protein>
<keyword evidence="1" id="KW-0812">Transmembrane</keyword>
<dbReference type="STRING" id="418702.BJN45_03960"/>
<dbReference type="EMBL" id="MTHD01000001">
    <property type="protein sequence ID" value="OMG56926.1"/>
    <property type="molecule type" value="Genomic_DNA"/>
</dbReference>